<dbReference type="PANTHER" id="PTHR24346:SF30">
    <property type="entry name" value="MATERNAL EMBRYONIC LEUCINE ZIPPER KINASE"/>
    <property type="match status" value="1"/>
</dbReference>
<dbReference type="Proteomes" id="UP000327011">
    <property type="component" value="Unassembled WGS sequence"/>
</dbReference>
<dbReference type="NCBIfam" id="NF033442">
    <property type="entry name" value="BREX_PglW"/>
    <property type="match status" value="1"/>
</dbReference>
<evidence type="ECO:0000259" key="4">
    <source>
        <dbReference type="PROSITE" id="PS50011"/>
    </source>
</evidence>
<feature type="domain" description="NERD" evidence="5">
    <location>
        <begin position="65"/>
        <end position="181"/>
    </location>
</feature>
<keyword evidence="6" id="KW-0808">Transferase</keyword>
<dbReference type="InterPro" id="IPR049832">
    <property type="entry name" value="BREX_PglW"/>
</dbReference>
<reference evidence="6 7" key="1">
    <citation type="submission" date="2019-09" db="EMBL/GenBank/DDBJ databases">
        <title>Screening of Novel Bioactive Compounds from Soil-Associated.</title>
        <authorList>
            <person name="Gong X."/>
        </authorList>
    </citation>
    <scope>NUCLEOTIDE SEQUENCE [LARGE SCALE GENOMIC DNA]</scope>
    <source>
        <strain evidence="6 7">Gxj-6</strain>
    </source>
</reference>
<evidence type="ECO:0000256" key="3">
    <source>
        <dbReference type="PROSITE-ProRule" id="PRU10141"/>
    </source>
</evidence>
<proteinExistence type="predicted"/>
<dbReference type="InterPro" id="IPR011528">
    <property type="entry name" value="NERD"/>
</dbReference>
<dbReference type="RefSeq" id="WP_150933330.1">
    <property type="nucleotide sequence ID" value="NZ_VYTZ01000003.1"/>
</dbReference>
<evidence type="ECO:0000313" key="7">
    <source>
        <dbReference type="Proteomes" id="UP000327011"/>
    </source>
</evidence>
<gene>
    <name evidence="6" type="primary">pglW</name>
    <name evidence="6" type="ORF">F5972_10960</name>
</gene>
<keyword evidence="6" id="KW-0418">Kinase</keyword>
<dbReference type="Pfam" id="PF00069">
    <property type="entry name" value="Pkinase"/>
    <property type="match status" value="2"/>
</dbReference>
<name>A0A5J5K677_9ACTN</name>
<dbReference type="SMART" id="SM00220">
    <property type="entry name" value="S_TKc"/>
    <property type="match status" value="1"/>
</dbReference>
<evidence type="ECO:0000313" key="6">
    <source>
        <dbReference type="EMBL" id="KAA9380115.1"/>
    </source>
</evidence>
<dbReference type="InterPro" id="IPR011009">
    <property type="entry name" value="Kinase-like_dom_sf"/>
</dbReference>
<keyword evidence="2 3" id="KW-0067">ATP-binding</keyword>
<protein>
    <submittedName>
        <fullName evidence="6">BREX system serine/threonine kinase PglW</fullName>
    </submittedName>
</protein>
<dbReference type="PROSITE" id="PS50011">
    <property type="entry name" value="PROTEIN_KINASE_DOM"/>
    <property type="match status" value="2"/>
</dbReference>
<evidence type="ECO:0000259" key="5">
    <source>
        <dbReference type="PROSITE" id="PS50965"/>
    </source>
</evidence>
<dbReference type="PROSITE" id="PS00107">
    <property type="entry name" value="PROTEIN_KINASE_ATP"/>
    <property type="match status" value="1"/>
</dbReference>
<dbReference type="EMBL" id="VYTZ01000003">
    <property type="protein sequence ID" value="KAA9380115.1"/>
    <property type="molecule type" value="Genomic_DNA"/>
</dbReference>
<keyword evidence="1 3" id="KW-0547">Nucleotide-binding</keyword>
<dbReference type="InterPro" id="IPR017441">
    <property type="entry name" value="Protein_kinase_ATP_BS"/>
</dbReference>
<comment type="caution">
    <text evidence="6">The sequence shown here is derived from an EMBL/GenBank/DDBJ whole genome shotgun (WGS) entry which is preliminary data.</text>
</comment>
<sequence>MVYHIHISPSRDFFSKPDEWRFAIRDLQRDAPSLPATPPRDHAASQLRSGWKGTFQVDRWQGPRSPFPWEEEALNYVRDRMPDADPYRAFQTFNFTASSGHPREVDLLIATPGGLYLVEIKSHPGRLVNDGRHWMFVAERTRTIDNPLDLTNQKCRELKTQLEWAARELDSSIRIPYISPAVFLSDPGLVSELDEIQRLNVYGRDEAPTGLPGIWKDLLARPPMSEKHRVDAAFSRRLPDLMHKIGAGAIRRRVKIGQWELQPRSLDTGPTWEDYLAENTALAGQHRRVRVYLSEQRATKEEREATRRVARREYLVLQGIEHPGILKALDFSDEHDAGPAVLFAHKPEWLRLDHYMSQYGAQLDVGTRLDMIRQLAEALDHAHRQHLYHRALAARSVWVEFHSEGRYPRLMIADWQAAALSRTGTTVRQTLTMHAAPSLAGHIEKAAQAYLAPEFIQPDAESVPLDVFGLGACAFLILTGRAPAESRGELQKRLAEQHGLVPSAVADSMDALLDELVRDATRPEVCDRIDSVRTLLRRLDLVEERLYAPEEVDPLQATRGAIVGPWKILGTLGKGSTARALLAERTTGDNGKSVVQQAVLKVALNDAAIPRLEREAAVLRRLRSQQIVELIEKSGPIEYGGRTLIVLERAGQTTLADYLRSDGQLSIEELERYGEHLFAAVDYLASESVRHRDLKPDNLAIRTLQNRQTRLVLFDFSLAATDDKVVTAGTPPYLDPFIGSDRRPVYDDQAERYALAVTLHEMASGEHPSWGDGVTEPKLLNPSETVPQLAEDRFDAQIREGLVEFFTTALARDAGKRFRTLQDMRDAWRDIFRALEDVRPLSTTGHDETADPVEARDQAAAAATERTPLAAAGLTPKALSVALNDLGVETVGQLIRVPGGRIQRLRGVGVAPRNELLRRAREWRRRFQITELVRKPTGSQPQAKPVAAAEDYGRLDLDELVARLVPKADDNAARALLLALALPAPDGSPSPVKPWAPQKEIATILGVSAGYVAHLIAKARERWAKDAAVTALRKELLRILADNGRVMEVSELAVELLARRGSALDGAAARLSLAAAAVRAAIETEERLENPRLLKRRKGDKILVALVAEDDPSLPSDAQLIDYALLLGGKADELSRRDPLPVTAAALRTLRAVPAPEGMPPLPDTRLVSLAAAASTHAAVTPRFEIYPVDLEPVRAVRLAQVGGMLSTAITPEELRERVLARLPALTAFPDHAGGLRQVLKSAGLTVEIDSAGRYYTPSTTLTTRLPTSLATRTTTGLPGLLGPTDAINRLVTVADRGGFLVVKARIKQAAALPELLSAMPELPVSCVDVTKAFIAALREVRDEWGVPEWPIVLATDSPDAIPEDRVGLAEMTTEAFALVEDRVRAMEGVVLLHDATPLAQRLDGDHLVARYAGGPELLARLADAARSSYESPHGLWLLAPMADPREPAQLDGQAIPVIPGGNEELALSSDTVDALEDSLPSPRKAS</sequence>
<evidence type="ECO:0000256" key="2">
    <source>
        <dbReference type="ARBA" id="ARBA00022840"/>
    </source>
</evidence>
<organism evidence="6 7">
    <name type="scientific">Microbispora cellulosiformans</name>
    <dbReference type="NCBI Taxonomy" id="2614688"/>
    <lineage>
        <taxon>Bacteria</taxon>
        <taxon>Bacillati</taxon>
        <taxon>Actinomycetota</taxon>
        <taxon>Actinomycetes</taxon>
        <taxon>Streptosporangiales</taxon>
        <taxon>Streptosporangiaceae</taxon>
        <taxon>Microbispora</taxon>
    </lineage>
</organism>
<dbReference type="GO" id="GO:0005524">
    <property type="term" value="F:ATP binding"/>
    <property type="evidence" value="ECO:0007669"/>
    <property type="project" value="UniProtKB-UniRule"/>
</dbReference>
<dbReference type="SUPFAM" id="SSF56112">
    <property type="entry name" value="Protein kinase-like (PK-like)"/>
    <property type="match status" value="2"/>
</dbReference>
<dbReference type="GO" id="GO:0005737">
    <property type="term" value="C:cytoplasm"/>
    <property type="evidence" value="ECO:0007669"/>
    <property type="project" value="TreeGrafter"/>
</dbReference>
<dbReference type="GO" id="GO:0035556">
    <property type="term" value="P:intracellular signal transduction"/>
    <property type="evidence" value="ECO:0007669"/>
    <property type="project" value="TreeGrafter"/>
</dbReference>
<dbReference type="InterPro" id="IPR000719">
    <property type="entry name" value="Prot_kinase_dom"/>
</dbReference>
<dbReference type="PANTHER" id="PTHR24346">
    <property type="entry name" value="MAP/MICROTUBULE AFFINITY-REGULATING KINASE"/>
    <property type="match status" value="1"/>
</dbReference>
<dbReference type="Gene3D" id="1.10.510.10">
    <property type="entry name" value="Transferase(Phosphotransferase) domain 1"/>
    <property type="match status" value="2"/>
</dbReference>
<feature type="binding site" evidence="3">
    <location>
        <position position="601"/>
    </location>
    <ligand>
        <name>ATP</name>
        <dbReference type="ChEBI" id="CHEBI:30616"/>
    </ligand>
</feature>
<evidence type="ECO:0000256" key="1">
    <source>
        <dbReference type="ARBA" id="ARBA00022741"/>
    </source>
</evidence>
<dbReference type="Pfam" id="PF08378">
    <property type="entry name" value="NERD"/>
    <property type="match status" value="1"/>
</dbReference>
<feature type="domain" description="Protein kinase" evidence="4">
    <location>
        <begin position="239"/>
        <end position="546"/>
    </location>
</feature>
<dbReference type="PROSITE" id="PS50965">
    <property type="entry name" value="NERD"/>
    <property type="match status" value="1"/>
</dbReference>
<accession>A0A5J5K677</accession>
<dbReference type="GO" id="GO:0004674">
    <property type="term" value="F:protein serine/threonine kinase activity"/>
    <property type="evidence" value="ECO:0007669"/>
    <property type="project" value="TreeGrafter"/>
</dbReference>
<keyword evidence="7" id="KW-1185">Reference proteome</keyword>
<feature type="domain" description="Protein kinase" evidence="4">
    <location>
        <begin position="566"/>
        <end position="829"/>
    </location>
</feature>